<proteinExistence type="predicted"/>
<reference evidence="1" key="1">
    <citation type="submission" date="2024-09" db="EMBL/GenBank/DDBJ databases">
        <title>Black Yeasts Isolated from many extreme environments.</title>
        <authorList>
            <person name="Coleine C."/>
            <person name="Stajich J.E."/>
            <person name="Selbmann L."/>
        </authorList>
    </citation>
    <scope>NUCLEOTIDE SEQUENCE</scope>
    <source>
        <strain evidence="1">CCFEE 5737</strain>
    </source>
</reference>
<protein>
    <submittedName>
        <fullName evidence="1">Uncharacterized protein</fullName>
    </submittedName>
</protein>
<gene>
    <name evidence="1" type="ORF">LTS18_003898</name>
</gene>
<sequence>MLFDLNVILDSPNRSTRYMVRRSVPRNASPIWNAMLRPRAHSCAFLESAATTVTFHDDDAWALRVLSCILDDRVRDLLGSVNVEGSQELAILCDKYDVTNSVISPVNRWLKAQTRTADPELEGRHWPALVTAACTFNLPVHLRALSKAMVLNVKVDDRKRQVLFDAPLEHLLLPSTVLESILWTRQAALQALLDAVQTLSSRGGCHLARNGLVRRLQTRGALPLHLLREETPHERGGGCSIAESADGARLRRAFAVEDAGTVAR</sequence>
<dbReference type="EMBL" id="JAWDJW010000919">
    <property type="protein sequence ID" value="KAK3079790.1"/>
    <property type="molecule type" value="Genomic_DNA"/>
</dbReference>
<keyword evidence="2" id="KW-1185">Reference proteome</keyword>
<accession>A0ACC3DTF0</accession>
<dbReference type="Proteomes" id="UP001186974">
    <property type="component" value="Unassembled WGS sequence"/>
</dbReference>
<evidence type="ECO:0000313" key="2">
    <source>
        <dbReference type="Proteomes" id="UP001186974"/>
    </source>
</evidence>
<organism evidence="1 2">
    <name type="scientific">Coniosporium uncinatum</name>
    <dbReference type="NCBI Taxonomy" id="93489"/>
    <lineage>
        <taxon>Eukaryota</taxon>
        <taxon>Fungi</taxon>
        <taxon>Dikarya</taxon>
        <taxon>Ascomycota</taxon>
        <taxon>Pezizomycotina</taxon>
        <taxon>Dothideomycetes</taxon>
        <taxon>Dothideomycetes incertae sedis</taxon>
        <taxon>Coniosporium</taxon>
    </lineage>
</organism>
<comment type="caution">
    <text evidence="1">The sequence shown here is derived from an EMBL/GenBank/DDBJ whole genome shotgun (WGS) entry which is preliminary data.</text>
</comment>
<name>A0ACC3DTF0_9PEZI</name>
<evidence type="ECO:0000313" key="1">
    <source>
        <dbReference type="EMBL" id="KAK3079790.1"/>
    </source>
</evidence>